<proteinExistence type="predicted"/>
<keyword evidence="2" id="KW-1185">Reference proteome</keyword>
<name>A0ABS5L6Y6_9ACTN</name>
<accession>A0ABS5L6Y6</accession>
<sequence>MGVSWAEQIHVFPNKQAHTDWMSGKASGTYPPGAADAFHEGAVAQFRTPGEAGYEEVGVPSTEQDYFSFDSARGLGPGTPVPGTSTMVNGSKVPARMTFKAYLVGTWMDPKVDHLCLQYADHAEFVPVYRTQGAAFIEFGFVVAEQPREVIGYDASGQVVGTTKAVMLPAGLPLSFQP</sequence>
<protein>
    <submittedName>
        <fullName evidence="1">Uncharacterized protein</fullName>
    </submittedName>
</protein>
<gene>
    <name evidence="1" type="ORF">KGQ19_44660</name>
</gene>
<evidence type="ECO:0000313" key="2">
    <source>
        <dbReference type="Proteomes" id="UP000730482"/>
    </source>
</evidence>
<reference evidence="1 2" key="1">
    <citation type="submission" date="2020-02" db="EMBL/GenBank/DDBJ databases">
        <title>Acidophilic actinobacteria isolated from forest soil.</title>
        <authorList>
            <person name="Golinska P."/>
        </authorList>
    </citation>
    <scope>NUCLEOTIDE SEQUENCE [LARGE SCALE GENOMIC DNA]</scope>
    <source>
        <strain evidence="1 2">NL8</strain>
    </source>
</reference>
<dbReference type="RefSeq" id="WP_212021022.1">
    <property type="nucleotide sequence ID" value="NZ_JAAFYZ010000304.1"/>
</dbReference>
<dbReference type="EMBL" id="JAAFYZ010000304">
    <property type="protein sequence ID" value="MBS2553969.1"/>
    <property type="molecule type" value="Genomic_DNA"/>
</dbReference>
<comment type="caution">
    <text evidence="1">The sequence shown here is derived from an EMBL/GenBank/DDBJ whole genome shotgun (WGS) entry which is preliminary data.</text>
</comment>
<organism evidence="1 2">
    <name type="scientific">Catenulispora pinistramenti</name>
    <dbReference type="NCBI Taxonomy" id="2705254"/>
    <lineage>
        <taxon>Bacteria</taxon>
        <taxon>Bacillati</taxon>
        <taxon>Actinomycetota</taxon>
        <taxon>Actinomycetes</taxon>
        <taxon>Catenulisporales</taxon>
        <taxon>Catenulisporaceae</taxon>
        <taxon>Catenulispora</taxon>
    </lineage>
</organism>
<evidence type="ECO:0000313" key="1">
    <source>
        <dbReference type="EMBL" id="MBS2553969.1"/>
    </source>
</evidence>
<dbReference type="Proteomes" id="UP000730482">
    <property type="component" value="Unassembled WGS sequence"/>
</dbReference>